<gene>
    <name evidence="3" type="ORF">L9059_07560</name>
</gene>
<feature type="region of interest" description="Disordered" evidence="1">
    <location>
        <begin position="1241"/>
        <end position="1284"/>
    </location>
</feature>
<evidence type="ECO:0000256" key="1">
    <source>
        <dbReference type="SAM" id="MobiDB-lite"/>
    </source>
</evidence>
<dbReference type="RefSeq" id="WP_247289735.1">
    <property type="nucleotide sequence ID" value="NZ_JAKNRW010000004.1"/>
</dbReference>
<evidence type="ECO:0000313" key="4">
    <source>
        <dbReference type="Proteomes" id="UP001299876"/>
    </source>
</evidence>
<reference evidence="3 4" key="1">
    <citation type="submission" date="2022-02" db="EMBL/GenBank/DDBJ databases">
        <title>Comparative genomics of the first Antarctic Pseudomonas spp. capable of biotransforming 2,4,6-Trinitrotoluene.</title>
        <authorList>
            <person name="Cabrera M.A."/>
            <person name="Marquez S.L."/>
            <person name="Perez-Donoso J.M."/>
        </authorList>
    </citation>
    <scope>NUCLEOTIDE SEQUENCE [LARGE SCALE GENOMIC DNA]</scope>
    <source>
        <strain evidence="3 4">TNT19</strain>
    </source>
</reference>
<feature type="domain" description="Dermonecrotic toxin N-terminal" evidence="2">
    <location>
        <begin position="384"/>
        <end position="616"/>
    </location>
</feature>
<dbReference type="EMBL" id="JAKNRW010000004">
    <property type="protein sequence ID" value="MCK1790049.1"/>
    <property type="molecule type" value="Genomic_DNA"/>
</dbReference>
<comment type="caution">
    <text evidence="3">The sequence shown here is derived from an EMBL/GenBank/DDBJ whole genome shotgun (WGS) entry which is preliminary data.</text>
</comment>
<evidence type="ECO:0000313" key="3">
    <source>
        <dbReference type="EMBL" id="MCK1790049.1"/>
    </source>
</evidence>
<dbReference type="Pfam" id="PF20178">
    <property type="entry name" value="ToxA_N"/>
    <property type="match status" value="1"/>
</dbReference>
<dbReference type="InterPro" id="IPR046673">
    <property type="entry name" value="ToxA_N"/>
</dbReference>
<proteinExistence type="predicted"/>
<accession>A0ABT0EWR1</accession>
<dbReference type="Proteomes" id="UP001299876">
    <property type="component" value="Unassembled WGS sequence"/>
</dbReference>
<organism evidence="3 4">
    <name type="scientific">Pseudomonas violetae</name>
    <dbReference type="NCBI Taxonomy" id="2915813"/>
    <lineage>
        <taxon>Bacteria</taxon>
        <taxon>Pseudomonadati</taxon>
        <taxon>Pseudomonadota</taxon>
        <taxon>Gammaproteobacteria</taxon>
        <taxon>Pseudomonadales</taxon>
        <taxon>Pseudomonadaceae</taxon>
        <taxon>Pseudomonas</taxon>
    </lineage>
</organism>
<protein>
    <recommendedName>
        <fullName evidence="2">Dermonecrotic toxin N-terminal domain-containing protein</fullName>
    </recommendedName>
</protein>
<evidence type="ECO:0000259" key="2">
    <source>
        <dbReference type="Pfam" id="PF20178"/>
    </source>
</evidence>
<feature type="compositionally biased region" description="Basic and acidic residues" evidence="1">
    <location>
        <begin position="1267"/>
        <end position="1284"/>
    </location>
</feature>
<name>A0ABT0EWR1_9PSED</name>
<keyword evidence="4" id="KW-1185">Reference proteome</keyword>
<sequence length="1521" mass="170227">MPPPCPEVFVMSNNPVPPANNSTPLVHTNELVNQIGHGPVLHEVASQLLRQALDEAYPQLHIDPEITTLATPQWLIVEDRVEVGPITFELLTTVLVRQGLYGTKANFLEGEHFLTSEPDALNPVHLNVSIEQIARILNALAAQLFIEMQARQLNFWNTKGHKIARWQEFSDTLRKMLNVQRVKGWDAVECEMAREVFRDPDRSTRRNLNSDFSAIQACLIDIDIEGASANDHLLIGCGVVLKATHRGRQLLVMYTIERAYESFRSMEALGNSLPGRLDDLADERTLKWRLYEPEGNIFDHMAWALVSSQLDAIGALRFQETPAEEELAPDAGPDLKATARFLQLNAAIPPWLRNASVRDIEDYGHYVSSLGLLYRQPASQLARAEIPSITDYAQRQMSEAIQADPRALDAANLPLDDLRIKITNSMTTGNLTLPNPLDQHVVTLADFALENVAPYQATVFFKGGETVPSWLTAEFLTTLSAQVDIGKNYPDLIKPKLMGDPVTSRRQEDFYCSQLRWLLPLQALEARLRPDTGVDERGYQFICDLIKPAPGTSPIALYPLTLTPQHRLFKTSDTVDNMFIISPRNTHNAPCLLYRPMFDEPLLQYPSRQNLLYALHQPGDLRDSVLAWLPDKALSFEYAQYVFPTGLPSPWLIAQQLVNPFQRAATFGRVAIQSVETTGNLLSALFKSNARALVDLADRQSQSNAEQRWSVLKDSGWALFDVASNFLSGAVGTAVWVWQTINQIQQALDAHEQGDSFIEWTSVSDILLALGIILSHHAVLRRQKVSSKPPIERLPREHAPGPSIGPVVTKLNSQVLAPDLPSSHLNALDLDGSIVRRTPTALGAYLDTLKVAAPDISNTSVTKLKAVPPSIYQHADRNYAQVGDRWFQVELRGDDEVYILYPNEPGHTGPRLMDSGKGQWVLDLRLRLRGGSGNAMSRHQEAADEQRRNHLDDLLQSFRILESTKEAQLRELHDDLQQAGTGEYDEKAAAYVEKLDSTIDEYRQALQQLSEWRTLGGTENYQQDLLRLSITLHRHLSLWFVIKGTEYGQAISVMTKAGKTEAIPRQTYIDNVQKATTLGQEMMDRLGLAQSTLEGMRAAGKFGIESAIKIRKLTPSFTELDLKANEIGMAQELCINEQASPLMQEARVAVGKIVVSAAKAAIVMAELVKIRGVPADLHSHIENLSALAETFADADQRINELAQTYPDLVKLPKLIELRNLIHEFAQLAQSRLEALLPEPEPVAPQTSVDRGQPAPSRQPIKVRKTRPRDPINNEPERTPEEPLKSFEPAIYQHPISSLNDQETIEAGIELNLDTGKFIERTRKDALLPRRIPADIQDVFDQQALKLEQAADNVDQAVINIKRNEGTDLPVGSLSAELRAGATRLRKEGVGVRADLYIRRKPTQSIFKWMHDHGQIEISRDQRGRIQTKGLGDYFQEYLIMNKARNEPLWVAHFHYETLTSPATTPTAAHLKVSETYLKTLSQDLQKVLGTFEPIDGVFRKINEPALRKLFLDLETTVQAAS</sequence>